<dbReference type="Pfam" id="PF25788">
    <property type="entry name" value="Ig_Rha78A_N"/>
    <property type="match status" value="1"/>
</dbReference>
<dbReference type="InterPro" id="IPR008902">
    <property type="entry name" value="Rhamnosid_concanavalin"/>
</dbReference>
<feature type="domain" description="Bacterial alpha-L-rhamnosidase N-terminal" evidence="6">
    <location>
        <begin position="155"/>
        <end position="324"/>
    </location>
</feature>
<protein>
    <recommendedName>
        <fullName evidence="2">alpha-L-rhamnosidase</fullName>
        <ecNumber evidence="2">3.2.1.40</ecNumber>
    </recommendedName>
</protein>
<keyword evidence="3 9" id="KW-0378">Hydrolase</keyword>
<feature type="domain" description="Alpha-L-rhamnosidase six-hairpin glycosidase" evidence="7">
    <location>
        <begin position="437"/>
        <end position="793"/>
    </location>
</feature>
<feature type="region of interest" description="Disordered" evidence="4">
    <location>
        <begin position="23"/>
        <end position="51"/>
    </location>
</feature>
<dbReference type="InterPro" id="IPR013737">
    <property type="entry name" value="Bac_rhamnosid_N"/>
</dbReference>
<keyword evidence="10" id="KW-1185">Reference proteome</keyword>
<evidence type="ECO:0000256" key="2">
    <source>
        <dbReference type="ARBA" id="ARBA00012652"/>
    </source>
</evidence>
<dbReference type="InterPro" id="IPR013783">
    <property type="entry name" value="Ig-like_fold"/>
</dbReference>
<dbReference type="Gene3D" id="2.60.40.10">
    <property type="entry name" value="Immunoglobulins"/>
    <property type="match status" value="1"/>
</dbReference>
<name>A0ABS2HV73_9ACTN</name>
<gene>
    <name evidence="9" type="ORF">JS521_10660</name>
</gene>
<dbReference type="InterPro" id="IPR012341">
    <property type="entry name" value="6hp_glycosidase-like_sf"/>
</dbReference>
<dbReference type="PANTHER" id="PTHR33307">
    <property type="entry name" value="ALPHA-RHAMNOSIDASE (EUROFUNG)"/>
    <property type="match status" value="1"/>
</dbReference>
<dbReference type="PANTHER" id="PTHR33307:SF6">
    <property type="entry name" value="ALPHA-RHAMNOSIDASE (EUROFUNG)-RELATED"/>
    <property type="match status" value="1"/>
</dbReference>
<organism evidence="9 10">
    <name type="scientific">Streptomyces durocortorensis</name>
    <dbReference type="NCBI Taxonomy" id="2811104"/>
    <lineage>
        <taxon>Bacteria</taxon>
        <taxon>Bacillati</taxon>
        <taxon>Actinomycetota</taxon>
        <taxon>Actinomycetes</taxon>
        <taxon>Kitasatosporales</taxon>
        <taxon>Streptomycetaceae</taxon>
        <taxon>Streptomyces</taxon>
    </lineage>
</organism>
<dbReference type="Pfam" id="PF05592">
    <property type="entry name" value="Bac_rhamnosid"/>
    <property type="match status" value="1"/>
</dbReference>
<comment type="catalytic activity">
    <reaction evidence="1">
        <text>Hydrolysis of terminal non-reducing alpha-L-rhamnose residues in alpha-L-rhamnosides.</text>
        <dbReference type="EC" id="3.2.1.40"/>
    </reaction>
</comment>
<dbReference type="PIRSF" id="PIRSF010631">
    <property type="entry name" value="A-rhamnsds"/>
    <property type="match status" value="1"/>
</dbReference>
<dbReference type="InterPro" id="IPR016007">
    <property type="entry name" value="Alpha_rhamnosid"/>
</dbReference>
<dbReference type="Gene3D" id="2.60.120.260">
    <property type="entry name" value="Galactose-binding domain-like"/>
    <property type="match status" value="2"/>
</dbReference>
<proteinExistence type="predicted"/>
<comment type="caution">
    <text evidence="9">The sequence shown here is derived from an EMBL/GenBank/DDBJ whole genome shotgun (WGS) entry which is preliminary data.</text>
</comment>
<dbReference type="Gene3D" id="1.50.10.10">
    <property type="match status" value="1"/>
</dbReference>
<reference evidence="9 10" key="1">
    <citation type="submission" date="2021-02" db="EMBL/GenBank/DDBJ databases">
        <title>Genome Streptomyces sp. RHZ10.</title>
        <authorList>
            <person name="Besaury L."/>
        </authorList>
    </citation>
    <scope>NUCLEOTIDE SEQUENCE [LARGE SCALE GENOMIC DNA]</scope>
    <source>
        <strain evidence="9 10">RHZ10</strain>
    </source>
</reference>
<dbReference type="GO" id="GO:0016787">
    <property type="term" value="F:hydrolase activity"/>
    <property type="evidence" value="ECO:0007669"/>
    <property type="project" value="UniProtKB-KW"/>
</dbReference>
<evidence type="ECO:0000256" key="3">
    <source>
        <dbReference type="ARBA" id="ARBA00022801"/>
    </source>
</evidence>
<feature type="domain" description="Alpha-L-rhamnosidase concanavalin-like" evidence="5">
    <location>
        <begin position="333"/>
        <end position="433"/>
    </location>
</feature>
<dbReference type="Pfam" id="PF08531">
    <property type="entry name" value="Bac_rhamnosid_N"/>
    <property type="match status" value="1"/>
</dbReference>
<dbReference type="SUPFAM" id="SSF48208">
    <property type="entry name" value="Six-hairpin glycosidases"/>
    <property type="match status" value="1"/>
</dbReference>
<accession>A0ABS2HV73</accession>
<dbReference type="EC" id="3.2.1.40" evidence="2"/>
<evidence type="ECO:0000256" key="4">
    <source>
        <dbReference type="SAM" id="MobiDB-lite"/>
    </source>
</evidence>
<dbReference type="InterPro" id="IPR035396">
    <property type="entry name" value="Bac_rhamnosid6H"/>
</dbReference>
<sequence length="874" mass="95532">MRPPLPDKDLHVHVRDIRFEHHRDPLGIGEPSPRLSWTVAPDPPDGAEQQRGYEIEVRDGAGRIASRRVESADSVLVPWVGTPLESRERREVRVRVRGSGPPGPWSDYAPVEAGLLQAVDWSAAAITPLCDDVSAPADPRPAYLLRHEFAIAQPVMAARLYTSALGVFDMEINGLPVTDDVLSPGWTSYHDRLRYRTYDVTDLLRPGANAWGAHLADGWYRGRLGFNGGIRDIYGERTAVLAQLEIILADGSRLTVVTDPTWRCADGPVLASGLLEGETYDARRERPGWSAAGHDTSGWSPVAEVPLDPGVLVAADGPPVRRTQVLEPASVARKPDGRYVVDFGQNLVGRLRITVSGENGATVVLRHAEVLEDGELCTRPLRNATSTDRYVVRGSAVGETWEPRFTTHGFRYAEISGWPGTLRPQDVSAVVIHSDMRRTGYFDCSDEGLNRLHENVVWSMRGNFLDIPTDCPQRDERLGWTGDIQVFAPTAAFLYDCAGLLASWLKDLAADTDRDPGGVTPNWSPQIPVILPFEVPEGNHPMAGWGDAAVLVPWALYERYGDLGLLERQYRDMHRWVDTVEKAADPDRVWRDDFQFGDWLDPAAPPEEAAQSRTPKALVCTAYFARSASVLAEVAGLLGRPVDQERYAALAREVRDAFVRTFTDGQGRLAADTQTAYALAIGFGLLEGDGERAAAGARLADLVAEAGFTVATGFLGTPLVCDALTSTGHEDAAYRLLTERSCPSWLYQVDMGATTTWERWDSMLADGSVNPGEMTSFNHYALGTVADWLHRTVAGLAPAAPGYRTLLVRPRPGGGLSRARAAHDTPYGRAEVSWRRTEGRLTVEVTVPPGCEAVVDLPGLEPVTVGAGMRTFHA</sequence>
<dbReference type="Pfam" id="PF17389">
    <property type="entry name" value="Bac_rhamnosid6H"/>
    <property type="match status" value="1"/>
</dbReference>
<evidence type="ECO:0000313" key="10">
    <source>
        <dbReference type="Proteomes" id="UP000712045"/>
    </source>
</evidence>
<evidence type="ECO:0000259" key="8">
    <source>
        <dbReference type="Pfam" id="PF17390"/>
    </source>
</evidence>
<dbReference type="Gene3D" id="2.60.420.10">
    <property type="entry name" value="Maltose phosphorylase, domain 3"/>
    <property type="match status" value="1"/>
</dbReference>
<feature type="domain" description="Alpha-L-rhamnosidase C-terminal" evidence="8">
    <location>
        <begin position="795"/>
        <end position="864"/>
    </location>
</feature>
<dbReference type="InterPro" id="IPR008928">
    <property type="entry name" value="6-hairpin_glycosidase_sf"/>
</dbReference>
<evidence type="ECO:0000259" key="6">
    <source>
        <dbReference type="Pfam" id="PF08531"/>
    </source>
</evidence>
<dbReference type="Pfam" id="PF17390">
    <property type="entry name" value="Bac_rhamnosid_C"/>
    <property type="match status" value="1"/>
</dbReference>
<evidence type="ECO:0000256" key="1">
    <source>
        <dbReference type="ARBA" id="ARBA00001445"/>
    </source>
</evidence>
<evidence type="ECO:0000313" key="9">
    <source>
        <dbReference type="EMBL" id="MBM7054312.1"/>
    </source>
</evidence>
<evidence type="ECO:0000259" key="5">
    <source>
        <dbReference type="Pfam" id="PF05592"/>
    </source>
</evidence>
<evidence type="ECO:0000259" key="7">
    <source>
        <dbReference type="Pfam" id="PF17389"/>
    </source>
</evidence>
<dbReference type="Proteomes" id="UP000712045">
    <property type="component" value="Unassembled WGS sequence"/>
</dbReference>
<dbReference type="InterPro" id="IPR035398">
    <property type="entry name" value="Bac_rhamnosid_C"/>
</dbReference>
<dbReference type="EMBL" id="JAFEUF010000038">
    <property type="protein sequence ID" value="MBM7054312.1"/>
    <property type="molecule type" value="Genomic_DNA"/>
</dbReference>